<dbReference type="SUPFAM" id="SSF53335">
    <property type="entry name" value="S-adenosyl-L-methionine-dependent methyltransferases"/>
    <property type="match status" value="1"/>
</dbReference>
<dbReference type="InterPro" id="IPR006342">
    <property type="entry name" value="FkbM_mtfrase"/>
</dbReference>
<name>A0A062VHG9_9PROT</name>
<dbReference type="Proteomes" id="UP000027100">
    <property type="component" value="Unassembled WGS sequence"/>
</dbReference>
<sequence>MLETSASLEPEWGDGPKSKIQIERIPLDDIELPKISLVKADIEGHEATFLAGAMKMVQKDRPIILIEILHIANFEKLAQFLADSGYLDFRLRPDMAIQSFYPAFDPQSWNHAFVPPEKLPFFMEVCEASKLEVVTPLTLPEPEKKSFWARLFGN</sequence>
<keyword evidence="2" id="KW-0489">Methyltransferase</keyword>
<proteinExistence type="predicted"/>
<protein>
    <submittedName>
        <fullName evidence="2">FkbM family methyltransferase</fullName>
    </submittedName>
</protein>
<reference evidence="2 3" key="1">
    <citation type="journal article" date="2014" name="Antonie Van Leeuwenhoek">
        <title>Hyphomonas beringensis sp. nov. and Hyphomonas chukchiensis sp. nov., isolated from surface seawater of the Bering Sea and Chukchi Sea.</title>
        <authorList>
            <person name="Li C."/>
            <person name="Lai Q."/>
            <person name="Li G."/>
            <person name="Dong C."/>
            <person name="Wang J."/>
            <person name="Liao Y."/>
            <person name="Shao Z."/>
        </authorList>
    </citation>
    <scope>NUCLEOTIDE SEQUENCE [LARGE SCALE GENOMIC DNA]</scope>
    <source>
        <strain evidence="2 3">PS728</strain>
    </source>
</reference>
<dbReference type="AlphaFoldDB" id="A0A062VHG9"/>
<dbReference type="GO" id="GO:0032259">
    <property type="term" value="P:methylation"/>
    <property type="evidence" value="ECO:0007669"/>
    <property type="project" value="UniProtKB-KW"/>
</dbReference>
<organism evidence="2 3">
    <name type="scientific">Hyphomonas polymorpha PS728</name>
    <dbReference type="NCBI Taxonomy" id="1280954"/>
    <lineage>
        <taxon>Bacteria</taxon>
        <taxon>Pseudomonadati</taxon>
        <taxon>Pseudomonadota</taxon>
        <taxon>Alphaproteobacteria</taxon>
        <taxon>Hyphomonadales</taxon>
        <taxon>Hyphomonadaceae</taxon>
        <taxon>Hyphomonas</taxon>
    </lineage>
</organism>
<feature type="domain" description="Methyltransferase FkbM" evidence="1">
    <location>
        <begin position="16"/>
        <end position="86"/>
    </location>
</feature>
<dbReference type="GO" id="GO:0008168">
    <property type="term" value="F:methyltransferase activity"/>
    <property type="evidence" value="ECO:0007669"/>
    <property type="project" value="UniProtKB-KW"/>
</dbReference>
<keyword evidence="2" id="KW-0808">Transferase</keyword>
<accession>A0A062VHG9</accession>
<evidence type="ECO:0000313" key="2">
    <source>
        <dbReference type="EMBL" id="KCZ98917.1"/>
    </source>
</evidence>
<dbReference type="InterPro" id="IPR029063">
    <property type="entry name" value="SAM-dependent_MTases_sf"/>
</dbReference>
<dbReference type="EMBL" id="ARYM01000008">
    <property type="protein sequence ID" value="KCZ98917.1"/>
    <property type="molecule type" value="Genomic_DNA"/>
</dbReference>
<evidence type="ECO:0000259" key="1">
    <source>
        <dbReference type="Pfam" id="PF05050"/>
    </source>
</evidence>
<dbReference type="PATRIC" id="fig|1280954.3.peg.1714"/>
<comment type="caution">
    <text evidence="2">The sequence shown here is derived from an EMBL/GenBank/DDBJ whole genome shotgun (WGS) entry which is preliminary data.</text>
</comment>
<keyword evidence="3" id="KW-1185">Reference proteome</keyword>
<gene>
    <name evidence="2" type="ORF">HPO_08454</name>
</gene>
<evidence type="ECO:0000313" key="3">
    <source>
        <dbReference type="Proteomes" id="UP000027100"/>
    </source>
</evidence>
<dbReference type="Pfam" id="PF05050">
    <property type="entry name" value="Methyltransf_21"/>
    <property type="match status" value="1"/>
</dbReference>
<dbReference type="eggNOG" id="COG4123">
    <property type="taxonomic scope" value="Bacteria"/>
</dbReference>
<dbReference type="Gene3D" id="3.40.50.150">
    <property type="entry name" value="Vaccinia Virus protein VP39"/>
    <property type="match status" value="1"/>
</dbReference>